<keyword evidence="1" id="KW-0812">Transmembrane</keyword>
<evidence type="ECO:0008006" key="4">
    <source>
        <dbReference type="Google" id="ProtNLM"/>
    </source>
</evidence>
<evidence type="ECO:0000256" key="1">
    <source>
        <dbReference type="SAM" id="Phobius"/>
    </source>
</evidence>
<keyword evidence="1" id="KW-0472">Membrane</keyword>
<proteinExistence type="predicted"/>
<sequence length="116" mass="12591">MSERVLSIDSGPARAYPKRMTSPAVTFDRLAYVDRLKEAGFDDKQARAHADALDAALRDSVATKADVREAEQRLEAKIETTAANLRADIARWLFASVLTSVVAIGGLVLATVKFVT</sequence>
<protein>
    <recommendedName>
        <fullName evidence="4">DUF1640 domain-containing protein</fullName>
    </recommendedName>
</protein>
<dbReference type="EMBL" id="CP023737">
    <property type="protein sequence ID" value="ATQ69943.1"/>
    <property type="molecule type" value="Genomic_DNA"/>
</dbReference>
<evidence type="ECO:0000313" key="2">
    <source>
        <dbReference type="EMBL" id="ATQ69943.1"/>
    </source>
</evidence>
<accession>A0A2D2D4N7</accession>
<gene>
    <name evidence="2" type="ORF">CQW49_20190</name>
</gene>
<dbReference type="STRING" id="595536.GCA_000178815_01157"/>
<evidence type="ECO:0000313" key="3">
    <source>
        <dbReference type="Proteomes" id="UP000230709"/>
    </source>
</evidence>
<dbReference type="KEGG" id="mtw:CQW49_20190"/>
<organism evidence="2 3">
    <name type="scientific">Methylosinus trichosporium (strain ATCC 35070 / NCIMB 11131 / UNIQEM 75 / OB3b)</name>
    <dbReference type="NCBI Taxonomy" id="595536"/>
    <lineage>
        <taxon>Bacteria</taxon>
        <taxon>Pseudomonadati</taxon>
        <taxon>Pseudomonadota</taxon>
        <taxon>Alphaproteobacteria</taxon>
        <taxon>Hyphomicrobiales</taxon>
        <taxon>Methylocystaceae</taxon>
        <taxon>Methylosinus</taxon>
    </lineage>
</organism>
<keyword evidence="3" id="KW-1185">Reference proteome</keyword>
<dbReference type="AlphaFoldDB" id="A0A2D2D4N7"/>
<name>A0A2D2D4N7_METT3</name>
<feature type="transmembrane region" description="Helical" evidence="1">
    <location>
        <begin position="92"/>
        <end position="115"/>
    </location>
</feature>
<keyword evidence="1" id="KW-1133">Transmembrane helix</keyword>
<dbReference type="Proteomes" id="UP000230709">
    <property type="component" value="Chromosome"/>
</dbReference>
<reference evidence="3" key="1">
    <citation type="submission" date="2017-10" db="EMBL/GenBank/DDBJ databases">
        <title>Completed PacBio SMRT sequence of Methylosinus trichosporium OB3b reveals presence of a third large plasmid.</title>
        <authorList>
            <person name="Charles T.C."/>
            <person name="Lynch M.D.J."/>
            <person name="Heil J.R."/>
            <person name="Cheng J."/>
        </authorList>
    </citation>
    <scope>NUCLEOTIDE SEQUENCE [LARGE SCALE GENOMIC DNA]</scope>
    <source>
        <strain evidence="3">OB3b</strain>
    </source>
</reference>